<name>A0A2W2IQB9_9ACTN</name>
<comment type="caution">
    <text evidence="1">The sequence shown here is derived from an EMBL/GenBank/DDBJ whole genome shotgun (WGS) entry which is preliminary data.</text>
</comment>
<protein>
    <submittedName>
        <fullName evidence="1">Uncharacterized protein</fullName>
    </submittedName>
</protein>
<sequence length="91" mass="9936">MFGGTDLLNADQAGSPIAIWVKTPIGTCMESLIDRSTVPLVTRPIGMPITRRSRHLINEQASPGVSIWLRVPITGTVGSLRVERPEELIML</sequence>
<evidence type="ECO:0000313" key="2">
    <source>
        <dbReference type="Proteomes" id="UP000248544"/>
    </source>
</evidence>
<keyword evidence="2" id="KW-1185">Reference proteome</keyword>
<dbReference type="Proteomes" id="UP000248544">
    <property type="component" value="Unassembled WGS sequence"/>
</dbReference>
<reference evidence="1 2" key="1">
    <citation type="submission" date="2018-01" db="EMBL/GenBank/DDBJ databases">
        <title>Draft genome sequence of Sphaerisporangium sp. 7K107.</title>
        <authorList>
            <person name="Sahin N."/>
            <person name="Saygin H."/>
            <person name="Ay H."/>
        </authorList>
    </citation>
    <scope>NUCLEOTIDE SEQUENCE [LARGE SCALE GENOMIC DNA]</scope>
    <source>
        <strain evidence="1 2">7K107</strain>
    </source>
</reference>
<organism evidence="1 2">
    <name type="scientific">Spongiactinospora gelatinilytica</name>
    <dbReference type="NCBI Taxonomy" id="2666298"/>
    <lineage>
        <taxon>Bacteria</taxon>
        <taxon>Bacillati</taxon>
        <taxon>Actinomycetota</taxon>
        <taxon>Actinomycetes</taxon>
        <taxon>Streptosporangiales</taxon>
        <taxon>Streptosporangiaceae</taxon>
        <taxon>Spongiactinospora</taxon>
    </lineage>
</organism>
<dbReference type="EMBL" id="POUA01000039">
    <property type="protein sequence ID" value="PZG51974.1"/>
    <property type="molecule type" value="Genomic_DNA"/>
</dbReference>
<accession>A0A2W2IQB9</accession>
<proteinExistence type="predicted"/>
<gene>
    <name evidence="1" type="ORF">C1I98_07865</name>
</gene>
<evidence type="ECO:0000313" key="1">
    <source>
        <dbReference type="EMBL" id="PZG51974.1"/>
    </source>
</evidence>
<dbReference type="AlphaFoldDB" id="A0A2W2IQB9"/>